<dbReference type="NCBIfam" id="TIGR00254">
    <property type="entry name" value="GGDEF"/>
    <property type="match status" value="1"/>
</dbReference>
<feature type="transmembrane region" description="Helical" evidence="2">
    <location>
        <begin position="151"/>
        <end position="169"/>
    </location>
</feature>
<proteinExistence type="predicted"/>
<name>A0ABZ2SR30_9ENTE</name>
<keyword evidence="2" id="KW-0472">Membrane</keyword>
<evidence type="ECO:0000313" key="4">
    <source>
        <dbReference type="EMBL" id="WYJ76629.1"/>
    </source>
</evidence>
<reference evidence="4 5" key="1">
    <citation type="submission" date="2021-03" db="EMBL/GenBank/DDBJ databases">
        <authorList>
            <person name="Gilmore M.S."/>
            <person name="Schwartzman J."/>
            <person name="Van Tyne D."/>
            <person name="Martin M."/>
            <person name="Earl A.M."/>
            <person name="Manson A.L."/>
            <person name="Straub T."/>
            <person name="Salamzade R."/>
            <person name="Saavedra J."/>
            <person name="Lebreton F."/>
            <person name="Prichula J."/>
            <person name="Schaufler K."/>
            <person name="Gaca A."/>
            <person name="Sgardioli B."/>
            <person name="Wagenaar J."/>
            <person name="Strong T."/>
        </authorList>
    </citation>
    <scope>NUCLEOTIDE SEQUENCE [LARGE SCALE GENOMIC DNA]</scope>
    <source>
        <strain evidence="4 5">DIV2402</strain>
    </source>
</reference>
<dbReference type="InterPro" id="IPR043128">
    <property type="entry name" value="Rev_trsase/Diguanyl_cyclase"/>
</dbReference>
<feature type="coiled-coil region" evidence="1">
    <location>
        <begin position="2"/>
        <end position="29"/>
    </location>
</feature>
<organism evidence="4 5">
    <name type="scientific">Candidatus Enterococcus lowellii</name>
    <dbReference type="NCBI Taxonomy" id="2230877"/>
    <lineage>
        <taxon>Bacteria</taxon>
        <taxon>Bacillati</taxon>
        <taxon>Bacillota</taxon>
        <taxon>Bacilli</taxon>
        <taxon>Lactobacillales</taxon>
        <taxon>Enterococcaceae</taxon>
        <taxon>Enterococcus</taxon>
    </lineage>
</organism>
<dbReference type="CDD" id="cd01949">
    <property type="entry name" value="GGDEF"/>
    <property type="match status" value="1"/>
</dbReference>
<accession>A0ABZ2SR30</accession>
<dbReference type="PANTHER" id="PTHR45138">
    <property type="entry name" value="REGULATORY COMPONENTS OF SENSORY TRANSDUCTION SYSTEM"/>
    <property type="match status" value="1"/>
</dbReference>
<dbReference type="InterPro" id="IPR000160">
    <property type="entry name" value="GGDEF_dom"/>
</dbReference>
<keyword evidence="1" id="KW-0175">Coiled coil</keyword>
<sequence length="385" mass="44421">MGKREENKNQFATTRIVELEKEYERINAEWLGFHYKIAVAFVLAAICIEIIVSIIVLKQQLSTATTTMYVLKYLIIPMISNILLLITGNILRKNQKLSHMQRLYSVSIMFVLISFVITTIHNISSPVYTLYILPIVITGIYAVPRLTMRTGILSIFLFLSAEFLIPWNPSQNTIFESPLRLLGIVLIFALLVMFTLIFTIGMYYLEKKNIASINLELERYELEQQLYIDELTGIFNRLAFNTDLTRLNEQLVPSRYVLTIADIDHFKKINDHYGHYIGDECLKSFATVLNQYSHEPVVYRFGGDEFCLLFQENTLQEAYEICLELQKQIQKITIPEHPELTITASFGLAESTSTKGMSDLFLQADSVLYKAKQERNKVVLFEEMS</sequence>
<dbReference type="PANTHER" id="PTHR45138:SF9">
    <property type="entry name" value="DIGUANYLATE CYCLASE DGCM-RELATED"/>
    <property type="match status" value="1"/>
</dbReference>
<keyword evidence="5" id="KW-1185">Reference proteome</keyword>
<dbReference type="InterPro" id="IPR029787">
    <property type="entry name" value="Nucleotide_cyclase"/>
</dbReference>
<dbReference type="SUPFAM" id="SSF55073">
    <property type="entry name" value="Nucleotide cyclase"/>
    <property type="match status" value="1"/>
</dbReference>
<dbReference type="Gene3D" id="3.30.70.270">
    <property type="match status" value="1"/>
</dbReference>
<evidence type="ECO:0000313" key="5">
    <source>
        <dbReference type="Proteomes" id="UP000664701"/>
    </source>
</evidence>
<feature type="transmembrane region" description="Helical" evidence="2">
    <location>
        <begin position="37"/>
        <end position="57"/>
    </location>
</feature>
<feature type="transmembrane region" description="Helical" evidence="2">
    <location>
        <begin position="69"/>
        <end position="91"/>
    </location>
</feature>
<keyword evidence="2" id="KW-1133">Transmembrane helix</keyword>
<dbReference type="PROSITE" id="PS50887">
    <property type="entry name" value="GGDEF"/>
    <property type="match status" value="1"/>
</dbReference>
<dbReference type="Pfam" id="PF00990">
    <property type="entry name" value="GGDEF"/>
    <property type="match status" value="1"/>
</dbReference>
<feature type="domain" description="GGDEF" evidence="3">
    <location>
        <begin position="254"/>
        <end position="383"/>
    </location>
</feature>
<feature type="transmembrane region" description="Helical" evidence="2">
    <location>
        <begin position="181"/>
        <end position="205"/>
    </location>
</feature>
<feature type="transmembrane region" description="Helical" evidence="2">
    <location>
        <begin position="103"/>
        <end position="121"/>
    </location>
</feature>
<gene>
    <name evidence="4" type="ORF">DOK78_001262</name>
</gene>
<reference evidence="4 5" key="2">
    <citation type="submission" date="2024-03" db="EMBL/GenBank/DDBJ databases">
        <title>The Genome Sequence of Enterococcus sp. DIV2402.</title>
        <authorList>
            <consortium name="The Broad Institute Genomics Platform"/>
            <consortium name="The Broad Institute Microbial Omics Core"/>
            <consortium name="The Broad Institute Genomic Center for Infectious Diseases"/>
            <person name="Earl A."/>
            <person name="Manson A."/>
            <person name="Gilmore M."/>
            <person name="Schwartman J."/>
            <person name="Shea T."/>
            <person name="Abouelleil A."/>
            <person name="Cao P."/>
            <person name="Chapman S."/>
            <person name="Cusick C."/>
            <person name="Young S."/>
            <person name="Neafsey D."/>
            <person name="Nusbaum C."/>
            <person name="Birren B."/>
        </authorList>
    </citation>
    <scope>NUCLEOTIDE SEQUENCE [LARGE SCALE GENOMIC DNA]</scope>
    <source>
        <strain evidence="4 5">DIV2402</strain>
    </source>
</reference>
<keyword evidence="2" id="KW-0812">Transmembrane</keyword>
<evidence type="ECO:0000256" key="2">
    <source>
        <dbReference type="SAM" id="Phobius"/>
    </source>
</evidence>
<dbReference type="Proteomes" id="UP000664701">
    <property type="component" value="Chromosome"/>
</dbReference>
<evidence type="ECO:0000256" key="1">
    <source>
        <dbReference type="SAM" id="Coils"/>
    </source>
</evidence>
<feature type="transmembrane region" description="Helical" evidence="2">
    <location>
        <begin position="127"/>
        <end position="144"/>
    </location>
</feature>
<dbReference type="RefSeq" id="WP_207941219.1">
    <property type="nucleotide sequence ID" value="NZ_CP147251.1"/>
</dbReference>
<dbReference type="SMART" id="SM00267">
    <property type="entry name" value="GGDEF"/>
    <property type="match status" value="1"/>
</dbReference>
<evidence type="ECO:0000259" key="3">
    <source>
        <dbReference type="PROSITE" id="PS50887"/>
    </source>
</evidence>
<dbReference type="EMBL" id="CP147251">
    <property type="protein sequence ID" value="WYJ76629.1"/>
    <property type="molecule type" value="Genomic_DNA"/>
</dbReference>
<protein>
    <recommendedName>
        <fullName evidence="3">GGDEF domain-containing protein</fullName>
    </recommendedName>
</protein>
<dbReference type="InterPro" id="IPR050469">
    <property type="entry name" value="Diguanylate_Cyclase"/>
</dbReference>